<sequence length="310" mass="32425">MDRLVVMFGGSGFVGRYVAQRLLAAGARVRFAERDPRRAFFLKPQGSLGQVQFVTADVTHAESVARAVVGADAVINLAGAFDHMFEVHKDGAANVAKAAAAAGVGALVHISAIGADAEGRSDYARSKGEGEAAVRAAFPGATILRPSLIFGREDKFVNRFAGLIRALPVVPVIRGAVKLQPVSVADVAAAAAQALLDPADHAGKTYELGGPQVLTMAELFAWIARETGRDPMMADVPDAVAAPIARLTGWLPGAPITWDQWLMLARDNVVSADAQGLSAFGVVPAPLASAAGGWLVQYRRHGRFGAKRTA</sequence>
<name>A0ABS7PTD1_9SPHN</name>
<dbReference type="PANTHER" id="PTHR12126">
    <property type="entry name" value="NADH-UBIQUINONE OXIDOREDUCTASE 39 KDA SUBUNIT-RELATED"/>
    <property type="match status" value="1"/>
</dbReference>
<organism evidence="2 3">
    <name type="scientific">Sphingomonas colocasiae</name>
    <dbReference type="NCBI Taxonomy" id="1848973"/>
    <lineage>
        <taxon>Bacteria</taxon>
        <taxon>Pseudomonadati</taxon>
        <taxon>Pseudomonadota</taxon>
        <taxon>Alphaproteobacteria</taxon>
        <taxon>Sphingomonadales</taxon>
        <taxon>Sphingomonadaceae</taxon>
        <taxon>Sphingomonas</taxon>
    </lineage>
</organism>
<dbReference type="InterPro" id="IPR016040">
    <property type="entry name" value="NAD(P)-bd_dom"/>
</dbReference>
<evidence type="ECO:0000313" key="3">
    <source>
        <dbReference type="Proteomes" id="UP000706039"/>
    </source>
</evidence>
<dbReference type="Proteomes" id="UP000706039">
    <property type="component" value="Unassembled WGS sequence"/>
</dbReference>
<dbReference type="SUPFAM" id="SSF51735">
    <property type="entry name" value="NAD(P)-binding Rossmann-fold domains"/>
    <property type="match status" value="1"/>
</dbReference>
<comment type="caution">
    <text evidence="2">The sequence shown here is derived from an EMBL/GenBank/DDBJ whole genome shotgun (WGS) entry which is preliminary data.</text>
</comment>
<accession>A0ABS7PTD1</accession>
<dbReference type="Gene3D" id="3.40.50.720">
    <property type="entry name" value="NAD(P)-binding Rossmann-like Domain"/>
    <property type="match status" value="1"/>
</dbReference>
<dbReference type="PANTHER" id="PTHR12126:SF11">
    <property type="entry name" value="NADH DEHYDROGENASE [UBIQUINONE] 1 ALPHA SUBCOMPLEX SUBUNIT 9, MITOCHONDRIAL"/>
    <property type="match status" value="1"/>
</dbReference>
<protein>
    <submittedName>
        <fullName evidence="2">Complex I NDUFA9 subunit family protein</fullName>
    </submittedName>
</protein>
<gene>
    <name evidence="2" type="ORF">K7G82_20030</name>
</gene>
<proteinExistence type="predicted"/>
<dbReference type="EMBL" id="JAINVV010000009">
    <property type="protein sequence ID" value="MBY8824605.1"/>
    <property type="molecule type" value="Genomic_DNA"/>
</dbReference>
<feature type="domain" description="NAD(P)-binding" evidence="1">
    <location>
        <begin position="9"/>
        <end position="198"/>
    </location>
</feature>
<keyword evidence="3" id="KW-1185">Reference proteome</keyword>
<dbReference type="RefSeq" id="WP_222991696.1">
    <property type="nucleotide sequence ID" value="NZ_JAINVV010000009.1"/>
</dbReference>
<dbReference type="Pfam" id="PF13460">
    <property type="entry name" value="NAD_binding_10"/>
    <property type="match status" value="1"/>
</dbReference>
<dbReference type="InterPro" id="IPR051207">
    <property type="entry name" value="ComplexI_NDUFA9_subunit"/>
</dbReference>
<dbReference type="InterPro" id="IPR036291">
    <property type="entry name" value="NAD(P)-bd_dom_sf"/>
</dbReference>
<evidence type="ECO:0000259" key="1">
    <source>
        <dbReference type="Pfam" id="PF13460"/>
    </source>
</evidence>
<evidence type="ECO:0000313" key="2">
    <source>
        <dbReference type="EMBL" id="MBY8824605.1"/>
    </source>
</evidence>
<reference evidence="2 3" key="1">
    <citation type="submission" date="2021-08" db="EMBL/GenBank/DDBJ databases">
        <authorList>
            <person name="Tuo L."/>
        </authorList>
    </citation>
    <scope>NUCLEOTIDE SEQUENCE [LARGE SCALE GENOMIC DNA]</scope>
    <source>
        <strain evidence="2 3">JCM 31229</strain>
    </source>
</reference>
<dbReference type="CDD" id="cd05271">
    <property type="entry name" value="NDUFA9_like_SDR_a"/>
    <property type="match status" value="1"/>
</dbReference>